<evidence type="ECO:0000313" key="2">
    <source>
        <dbReference type="EMBL" id="SFQ33463.1"/>
    </source>
</evidence>
<name>A0A1I5XNA8_9FIRM</name>
<sequence>MKTSSKTKVIIRFSLQQVLMITLLLIFLFGPDDLFKATSIYLSSTPRNIAYKWLNYSFSYLYFIPICFGVLISLVQNNVVVFLFPVLLLLRSFFRYICGYESIIQEGTYEIVLAIVVGACLFVWVQYMISTEKLVSQQSFFIWYVLLHVVSQLVSTAYSLSRLTGRFNAINLDVECTGMLCGFAFLYIFFMRQIKYRYLLLLVFAIGELLSGARIPLVIAFTLLIAYIIILPKQYDANLKKEHAVFGIFMIIVAIVLLTLTPDLIDYLVGKGMFSSMTRIVDFTSNGDTSSSIGRIKSIFAGIDILKENPLGLDCGFIFLQRRMNRHGYPTFPHSLILTYYLLIGPFCLFFVLYLFIKKVRNSLQTLMYNTDAKLSSSILFGYLALFSIFTGGPVVNYKVIFTYLLLVSVASLNFSEQLFEV</sequence>
<feature type="transmembrane region" description="Helical" evidence="1">
    <location>
        <begin position="60"/>
        <end position="90"/>
    </location>
</feature>
<keyword evidence="3" id="KW-1185">Reference proteome</keyword>
<protein>
    <recommendedName>
        <fullName evidence="4">O-antigen ligase like membrane protein</fullName>
    </recommendedName>
</protein>
<dbReference type="AlphaFoldDB" id="A0A1I5XNA8"/>
<organism evidence="2 3">
    <name type="scientific">Butyrivibrio proteoclasticus</name>
    <dbReference type="NCBI Taxonomy" id="43305"/>
    <lineage>
        <taxon>Bacteria</taxon>
        <taxon>Bacillati</taxon>
        <taxon>Bacillota</taxon>
        <taxon>Clostridia</taxon>
        <taxon>Lachnospirales</taxon>
        <taxon>Lachnospiraceae</taxon>
        <taxon>Butyrivibrio</taxon>
    </lineage>
</organism>
<feature type="transmembrane region" description="Helical" evidence="1">
    <location>
        <begin position="141"/>
        <end position="160"/>
    </location>
</feature>
<keyword evidence="1" id="KW-0812">Transmembrane</keyword>
<gene>
    <name evidence="2" type="ORF">SAMN04487928_13511</name>
</gene>
<feature type="transmembrane region" description="Helical" evidence="1">
    <location>
        <begin position="172"/>
        <end position="192"/>
    </location>
</feature>
<reference evidence="3" key="1">
    <citation type="submission" date="2016-10" db="EMBL/GenBank/DDBJ databases">
        <authorList>
            <person name="Varghese N."/>
            <person name="Submissions S."/>
        </authorList>
    </citation>
    <scope>NUCLEOTIDE SEQUENCE [LARGE SCALE GENOMIC DNA]</scope>
    <source>
        <strain evidence="3">P18</strain>
    </source>
</reference>
<dbReference type="EMBL" id="FOXO01000035">
    <property type="protein sequence ID" value="SFQ33463.1"/>
    <property type="molecule type" value="Genomic_DNA"/>
</dbReference>
<feature type="transmembrane region" description="Helical" evidence="1">
    <location>
        <begin position="378"/>
        <end position="395"/>
    </location>
</feature>
<keyword evidence="1" id="KW-0472">Membrane</keyword>
<dbReference type="RefSeq" id="WP_074891324.1">
    <property type="nucleotide sequence ID" value="NZ_FOXO01000035.1"/>
</dbReference>
<accession>A0A1I5XNA8</accession>
<evidence type="ECO:0000313" key="3">
    <source>
        <dbReference type="Proteomes" id="UP000182624"/>
    </source>
</evidence>
<feature type="transmembrane region" description="Helical" evidence="1">
    <location>
        <begin position="338"/>
        <end position="357"/>
    </location>
</feature>
<evidence type="ECO:0000256" key="1">
    <source>
        <dbReference type="SAM" id="Phobius"/>
    </source>
</evidence>
<feature type="transmembrane region" description="Helical" evidence="1">
    <location>
        <begin position="198"/>
        <end position="231"/>
    </location>
</feature>
<dbReference type="Proteomes" id="UP000182624">
    <property type="component" value="Unassembled WGS sequence"/>
</dbReference>
<dbReference type="OrthoDB" id="1897197at2"/>
<evidence type="ECO:0008006" key="4">
    <source>
        <dbReference type="Google" id="ProtNLM"/>
    </source>
</evidence>
<keyword evidence="1" id="KW-1133">Transmembrane helix</keyword>
<feature type="transmembrane region" description="Helical" evidence="1">
    <location>
        <begin position="111"/>
        <end position="129"/>
    </location>
</feature>
<feature type="transmembrane region" description="Helical" evidence="1">
    <location>
        <begin position="243"/>
        <end position="265"/>
    </location>
</feature>
<proteinExistence type="predicted"/>